<accession>A0AAE4VME5</accession>
<organism evidence="2 3">
    <name type="scientific">Lyticum sinuosum</name>
    <dbReference type="NCBI Taxonomy" id="1332059"/>
    <lineage>
        <taxon>Bacteria</taxon>
        <taxon>Pseudomonadati</taxon>
        <taxon>Pseudomonadota</taxon>
        <taxon>Alphaproteobacteria</taxon>
        <taxon>Rickettsiales</taxon>
        <taxon>Lyticum</taxon>
    </lineage>
</organism>
<feature type="transmembrane region" description="Helical" evidence="1">
    <location>
        <begin position="12"/>
        <end position="34"/>
    </location>
</feature>
<comment type="caution">
    <text evidence="2">The sequence shown here is derived from an EMBL/GenBank/DDBJ whole genome shotgun (WGS) entry which is preliminary data.</text>
</comment>
<keyword evidence="1" id="KW-1133">Transmembrane helix</keyword>
<dbReference type="EMBL" id="JARGYU010000003">
    <property type="protein sequence ID" value="MDZ5761563.1"/>
    <property type="molecule type" value="Genomic_DNA"/>
</dbReference>
<evidence type="ECO:0000313" key="2">
    <source>
        <dbReference type="EMBL" id="MDZ5761563.1"/>
    </source>
</evidence>
<keyword evidence="1" id="KW-0472">Membrane</keyword>
<name>A0AAE4VME5_9RICK</name>
<dbReference type="PROSITE" id="PS51257">
    <property type="entry name" value="PROKAR_LIPOPROTEIN"/>
    <property type="match status" value="1"/>
</dbReference>
<protein>
    <recommendedName>
        <fullName evidence="4">Lipoprotein</fullName>
    </recommendedName>
</protein>
<keyword evidence="1" id="KW-0812">Transmembrane</keyword>
<sequence length="76" mass="8902">MKNNTKYNYIYTYTYKILIITVMIFTSSIFMIGCSDHKKIALSNKLGLQTDSPQLPIDQKKYKKLIIPPELRDNNK</sequence>
<evidence type="ECO:0000256" key="1">
    <source>
        <dbReference type="SAM" id="Phobius"/>
    </source>
</evidence>
<reference evidence="2" key="1">
    <citation type="submission" date="2023-02" db="EMBL/GenBank/DDBJ databases">
        <title>Host association and intracellularity evolved multiple times independently in the Rickettsiales.</title>
        <authorList>
            <person name="Castelli M."/>
            <person name="Nardi T."/>
            <person name="Gammuto L."/>
            <person name="Bellinzona G."/>
            <person name="Sabaneyeva E."/>
            <person name="Potekhin A."/>
            <person name="Serra V."/>
            <person name="Petroni G."/>
            <person name="Sassera D."/>
        </authorList>
    </citation>
    <scope>NUCLEOTIDE SEQUENCE</scope>
    <source>
        <strain evidence="2">USBL-36I1</strain>
    </source>
</reference>
<keyword evidence="3" id="KW-1185">Reference proteome</keyword>
<gene>
    <name evidence="2" type="ORF">Lyticum_00747</name>
</gene>
<dbReference type="AlphaFoldDB" id="A0AAE4VME5"/>
<evidence type="ECO:0000313" key="3">
    <source>
        <dbReference type="Proteomes" id="UP001289135"/>
    </source>
</evidence>
<evidence type="ECO:0008006" key="4">
    <source>
        <dbReference type="Google" id="ProtNLM"/>
    </source>
</evidence>
<proteinExistence type="predicted"/>
<dbReference type="Proteomes" id="UP001289135">
    <property type="component" value="Unassembled WGS sequence"/>
</dbReference>